<evidence type="ECO:0000313" key="1">
    <source>
        <dbReference type="EMBL" id="OLP57698.1"/>
    </source>
</evidence>
<dbReference type="AlphaFoldDB" id="A0A1Q9AQL7"/>
<dbReference type="RefSeq" id="WP_075632758.1">
    <property type="nucleotide sequence ID" value="NZ_MKIO01000005.1"/>
</dbReference>
<sequence length="175" mass="19321">MTEQRGETTAAVEDAMQRLSSAYDAMPPEDIRAHALALAGVIASQNVAFASTVGTIRGMVDLRRQERAFFKSVLLEIRRAASMQATHRQKDARRQIASLADAVGPLLQAMNGEDLDAMTVQLNHFLDLRDAWPDVLLGFSFADDVLPSATLRLRKPAVPGTQFETRLRQHGMQYA</sequence>
<proteinExistence type="predicted"/>
<evidence type="ECO:0000313" key="2">
    <source>
        <dbReference type="Proteomes" id="UP000186143"/>
    </source>
</evidence>
<dbReference type="STRING" id="1672749.BJF92_23465"/>
<reference evidence="1 2" key="1">
    <citation type="submission" date="2016-09" db="EMBL/GenBank/DDBJ databases">
        <title>Rhizobium sp. nov., a novel species isolated from the rice rhizosphere.</title>
        <authorList>
            <person name="Zhao J."/>
            <person name="Zhang X."/>
        </authorList>
    </citation>
    <scope>NUCLEOTIDE SEQUENCE [LARGE SCALE GENOMIC DNA]</scope>
    <source>
        <strain evidence="1 2">MH17</strain>
    </source>
</reference>
<name>A0A1Q9AQL7_9HYPH</name>
<dbReference type="Proteomes" id="UP000186143">
    <property type="component" value="Unassembled WGS sequence"/>
</dbReference>
<dbReference type="EMBL" id="MKIO01000005">
    <property type="protein sequence ID" value="OLP57698.1"/>
    <property type="molecule type" value="Genomic_DNA"/>
</dbReference>
<organism evidence="1 2">
    <name type="scientific">Xaviernesmea rhizosphaerae</name>
    <dbReference type="NCBI Taxonomy" id="1672749"/>
    <lineage>
        <taxon>Bacteria</taxon>
        <taxon>Pseudomonadati</taxon>
        <taxon>Pseudomonadota</taxon>
        <taxon>Alphaproteobacteria</taxon>
        <taxon>Hyphomicrobiales</taxon>
        <taxon>Rhizobiaceae</taxon>
        <taxon>Rhizobium/Agrobacterium group</taxon>
        <taxon>Xaviernesmea</taxon>
    </lineage>
</organism>
<accession>A0A1Q9AQL7</accession>
<gene>
    <name evidence="1" type="ORF">BJF92_23465</name>
</gene>
<protein>
    <submittedName>
        <fullName evidence="1">Uncharacterized protein</fullName>
    </submittedName>
</protein>
<comment type="caution">
    <text evidence="1">The sequence shown here is derived from an EMBL/GenBank/DDBJ whole genome shotgun (WGS) entry which is preliminary data.</text>
</comment>